<dbReference type="GO" id="GO:0003723">
    <property type="term" value="F:RNA binding"/>
    <property type="evidence" value="ECO:0007669"/>
    <property type="project" value="UniProtKB-KW"/>
</dbReference>
<feature type="domain" description="Exoribonuclease phosphorolytic" evidence="5">
    <location>
        <begin position="5"/>
        <end position="122"/>
    </location>
</feature>
<accession>K1TZ85</accession>
<feature type="domain" description="Exoribonuclease phosphorolytic" evidence="6">
    <location>
        <begin position="125"/>
        <end position="162"/>
    </location>
</feature>
<evidence type="ECO:0000259" key="5">
    <source>
        <dbReference type="Pfam" id="PF01138"/>
    </source>
</evidence>
<name>K1TZ85_9ZZZZ</name>
<protein>
    <recommendedName>
        <fullName evidence="1">polyribonucleotide nucleotidyltransferase</fullName>
        <ecNumber evidence="1">2.7.7.8</ecNumber>
    </recommendedName>
</protein>
<keyword evidence="2" id="KW-0808">Transferase</keyword>
<dbReference type="Gene3D" id="3.30.230.70">
    <property type="entry name" value="GHMP Kinase, N-terminal domain"/>
    <property type="match status" value="1"/>
</dbReference>
<dbReference type="InterPro" id="IPR012162">
    <property type="entry name" value="PNPase"/>
</dbReference>
<dbReference type="SUPFAM" id="SSF54211">
    <property type="entry name" value="Ribosomal protein S5 domain 2-like"/>
    <property type="match status" value="1"/>
</dbReference>
<dbReference type="EMBL" id="AJWZ01001733">
    <property type="protein sequence ID" value="EKC72924.1"/>
    <property type="molecule type" value="Genomic_DNA"/>
</dbReference>
<dbReference type="SUPFAM" id="SSF55666">
    <property type="entry name" value="Ribonuclease PH domain 2-like"/>
    <property type="match status" value="1"/>
</dbReference>
<dbReference type="GO" id="GO:0006402">
    <property type="term" value="P:mRNA catabolic process"/>
    <property type="evidence" value="ECO:0007669"/>
    <property type="project" value="InterPro"/>
</dbReference>
<keyword evidence="4" id="KW-0694">RNA-binding</keyword>
<dbReference type="FunFam" id="3.30.230.70:FF:000001">
    <property type="entry name" value="Polyribonucleotide nucleotidyltransferase"/>
    <property type="match status" value="1"/>
</dbReference>
<organism evidence="7">
    <name type="scientific">human gut metagenome</name>
    <dbReference type="NCBI Taxonomy" id="408170"/>
    <lineage>
        <taxon>unclassified sequences</taxon>
        <taxon>metagenomes</taxon>
        <taxon>organismal metagenomes</taxon>
    </lineage>
</organism>
<dbReference type="InterPro" id="IPR027408">
    <property type="entry name" value="PNPase/RNase_PH_dom_sf"/>
</dbReference>
<keyword evidence="3" id="KW-0548">Nucleotidyltransferase</keyword>
<dbReference type="Pfam" id="PF01138">
    <property type="entry name" value="RNase_PH"/>
    <property type="match status" value="1"/>
</dbReference>
<evidence type="ECO:0000256" key="4">
    <source>
        <dbReference type="ARBA" id="ARBA00022884"/>
    </source>
</evidence>
<dbReference type="InterPro" id="IPR015847">
    <property type="entry name" value="ExoRNase_PH_dom2"/>
</dbReference>
<comment type="caution">
    <text evidence="7">The sequence shown here is derived from an EMBL/GenBank/DDBJ whole genome shotgun (WGS) entry which is preliminary data.</text>
</comment>
<gene>
    <name evidence="7" type="ORF">OBE_02651</name>
</gene>
<evidence type="ECO:0000256" key="1">
    <source>
        <dbReference type="ARBA" id="ARBA00012416"/>
    </source>
</evidence>
<dbReference type="EC" id="2.7.7.8" evidence="1"/>
<feature type="non-terminal residue" evidence="7">
    <location>
        <position position="163"/>
    </location>
</feature>
<dbReference type="GO" id="GO:0004654">
    <property type="term" value="F:polyribonucleotide nucleotidyltransferase activity"/>
    <property type="evidence" value="ECO:0007669"/>
    <property type="project" value="UniProtKB-EC"/>
</dbReference>
<dbReference type="InterPro" id="IPR020568">
    <property type="entry name" value="Ribosomal_Su5_D2-typ_SF"/>
</dbReference>
<dbReference type="PANTHER" id="PTHR11252">
    <property type="entry name" value="POLYRIBONUCLEOTIDE NUCLEOTIDYLTRANSFERASE"/>
    <property type="match status" value="1"/>
</dbReference>
<evidence type="ECO:0000259" key="6">
    <source>
        <dbReference type="Pfam" id="PF03725"/>
    </source>
</evidence>
<evidence type="ECO:0000313" key="7">
    <source>
        <dbReference type="EMBL" id="EKC72924.1"/>
    </source>
</evidence>
<proteinExistence type="predicted"/>
<reference evidence="7" key="1">
    <citation type="journal article" date="2013" name="Environ. Microbiol.">
        <title>Microbiota from the distal guts of lean and obese adolescents exhibit partial functional redundancy besides clear differences in community structure.</title>
        <authorList>
            <person name="Ferrer M."/>
            <person name="Ruiz A."/>
            <person name="Lanza F."/>
            <person name="Haange S.B."/>
            <person name="Oberbach A."/>
            <person name="Till H."/>
            <person name="Bargiela R."/>
            <person name="Campoy C."/>
            <person name="Segura M.T."/>
            <person name="Richter M."/>
            <person name="von Bergen M."/>
            <person name="Seifert J."/>
            <person name="Suarez A."/>
        </authorList>
    </citation>
    <scope>NUCLEOTIDE SEQUENCE</scope>
</reference>
<dbReference type="AlphaFoldDB" id="K1TZ85"/>
<dbReference type="GO" id="GO:0000175">
    <property type="term" value="F:3'-5'-RNA exonuclease activity"/>
    <property type="evidence" value="ECO:0007669"/>
    <property type="project" value="TreeGrafter"/>
</dbReference>
<dbReference type="Pfam" id="PF03725">
    <property type="entry name" value="RNase_PH_C"/>
    <property type="match status" value="1"/>
</dbReference>
<dbReference type="InterPro" id="IPR001247">
    <property type="entry name" value="ExoRNase_PH_dom1"/>
</dbReference>
<evidence type="ECO:0000256" key="2">
    <source>
        <dbReference type="ARBA" id="ARBA00022679"/>
    </source>
</evidence>
<dbReference type="InterPro" id="IPR036345">
    <property type="entry name" value="ExoRNase_PH_dom2_sf"/>
</dbReference>
<dbReference type="GO" id="GO:0005829">
    <property type="term" value="C:cytosol"/>
    <property type="evidence" value="ECO:0007669"/>
    <property type="project" value="TreeGrafter"/>
</dbReference>
<evidence type="ECO:0000256" key="3">
    <source>
        <dbReference type="ARBA" id="ARBA00022695"/>
    </source>
</evidence>
<dbReference type="PANTHER" id="PTHR11252:SF0">
    <property type="entry name" value="POLYRIBONUCLEOTIDE NUCLEOTIDYLTRANSFERASE 1, MITOCHONDRIAL"/>
    <property type="match status" value="1"/>
</dbReference>
<sequence length="163" mass="17327">MAGLANAAIMARYGETEVLCTVTASAKPREGVDFFPLSVDYEEKMYAVGKIPGSFLRREGRAGEKAILTSRCIDRPIRPLFPKDLRNDCSVVATVMSVDPDCSPEITAAIGVSAAIAISDIPWDGPISSVNVGIVDGEIVINPTLEQRAKTDLTLTVASTADL</sequence>